<comment type="caution">
    <text evidence="1">The sequence shown here is derived from an EMBL/GenBank/DDBJ whole genome shotgun (WGS) entry which is preliminary data.</text>
</comment>
<reference evidence="1" key="1">
    <citation type="submission" date="2020-04" db="EMBL/GenBank/DDBJ databases">
        <authorList>
            <person name="Alioto T."/>
            <person name="Alioto T."/>
            <person name="Gomez Garrido J."/>
        </authorList>
    </citation>
    <scope>NUCLEOTIDE SEQUENCE</scope>
    <source>
        <strain evidence="1">A484AB</strain>
    </source>
</reference>
<name>A0A6S7GJC1_PARCT</name>
<gene>
    <name evidence="1" type="ORF">PACLA_8A067286</name>
</gene>
<sequence>MAVKLSVVALMCMVLSSVCARYTFFDTETNVKREPKGWNESSCSRPEDGICKKRDQSWCKYPRVRQQCPRLCGVCAPFTGVCPTSYIFGCCWDGSESLTPDKSDCNECRDRSENICKGPAIQEDCDMKANTPITRKLCPVTCGACGDFGN</sequence>
<organism evidence="1 2">
    <name type="scientific">Paramuricea clavata</name>
    <name type="common">Red gorgonian</name>
    <name type="synonym">Violescent sea-whip</name>
    <dbReference type="NCBI Taxonomy" id="317549"/>
    <lineage>
        <taxon>Eukaryota</taxon>
        <taxon>Metazoa</taxon>
        <taxon>Cnidaria</taxon>
        <taxon>Anthozoa</taxon>
        <taxon>Octocorallia</taxon>
        <taxon>Malacalcyonacea</taxon>
        <taxon>Plexauridae</taxon>
        <taxon>Paramuricea</taxon>
    </lineage>
</organism>
<keyword evidence="2" id="KW-1185">Reference proteome</keyword>
<protein>
    <submittedName>
        <fullName evidence="1">Uncharacterized protein</fullName>
    </submittedName>
</protein>
<evidence type="ECO:0000313" key="1">
    <source>
        <dbReference type="EMBL" id="CAB3989669.1"/>
    </source>
</evidence>
<dbReference type="OrthoDB" id="10339058at2759"/>
<dbReference type="EMBL" id="CACRXK020001531">
    <property type="protein sequence ID" value="CAB3989669.1"/>
    <property type="molecule type" value="Genomic_DNA"/>
</dbReference>
<dbReference type="Proteomes" id="UP001152795">
    <property type="component" value="Unassembled WGS sequence"/>
</dbReference>
<dbReference type="AlphaFoldDB" id="A0A6S7GJC1"/>
<proteinExistence type="predicted"/>
<accession>A0A6S7GJC1</accession>
<evidence type="ECO:0000313" key="2">
    <source>
        <dbReference type="Proteomes" id="UP001152795"/>
    </source>
</evidence>